<gene>
    <name evidence="1" type="ORF">F2Q70_00005865</name>
</gene>
<proteinExistence type="predicted"/>
<evidence type="ECO:0000313" key="1">
    <source>
        <dbReference type="EMBL" id="KAF2576748.1"/>
    </source>
</evidence>
<dbReference type="AlphaFoldDB" id="A0A8S9J3T4"/>
<sequence length="121" mass="13560">MLVLFEFAVASILSSILLLTAYAVLVFRIRWASLLVVCSDRAKICCVCHFIPRRSMVVVDQAISRSVSKIIYFPDYEGSVIGSLRCFLRVLGRGGLAVVWPRAFPLSICYRGPFGQSPCYY</sequence>
<organism evidence="1">
    <name type="scientific">Brassica cretica</name>
    <name type="common">Mustard</name>
    <dbReference type="NCBI Taxonomy" id="69181"/>
    <lineage>
        <taxon>Eukaryota</taxon>
        <taxon>Viridiplantae</taxon>
        <taxon>Streptophyta</taxon>
        <taxon>Embryophyta</taxon>
        <taxon>Tracheophyta</taxon>
        <taxon>Spermatophyta</taxon>
        <taxon>Magnoliopsida</taxon>
        <taxon>eudicotyledons</taxon>
        <taxon>Gunneridae</taxon>
        <taxon>Pentapetalae</taxon>
        <taxon>rosids</taxon>
        <taxon>malvids</taxon>
        <taxon>Brassicales</taxon>
        <taxon>Brassicaceae</taxon>
        <taxon>Brassiceae</taxon>
        <taxon>Brassica</taxon>
    </lineage>
</organism>
<protein>
    <submittedName>
        <fullName evidence="1">Uncharacterized protein</fullName>
    </submittedName>
</protein>
<accession>A0A8S9J3T4</accession>
<dbReference type="EMBL" id="QGKY02001015">
    <property type="protein sequence ID" value="KAF2576748.1"/>
    <property type="molecule type" value="Genomic_DNA"/>
</dbReference>
<reference evidence="1" key="1">
    <citation type="submission" date="2019-12" db="EMBL/GenBank/DDBJ databases">
        <title>Genome sequencing and annotation of Brassica cretica.</title>
        <authorList>
            <person name="Studholme D.J."/>
            <person name="Sarris P.F."/>
        </authorList>
    </citation>
    <scope>NUCLEOTIDE SEQUENCE</scope>
    <source>
        <strain evidence="1">PFS-102/07</strain>
        <tissue evidence="1">Leaf</tissue>
    </source>
</reference>
<name>A0A8S9J3T4_BRACR</name>
<comment type="caution">
    <text evidence="1">The sequence shown here is derived from an EMBL/GenBank/DDBJ whole genome shotgun (WGS) entry which is preliminary data.</text>
</comment>